<comment type="caution">
    <text evidence="3">The sequence shown here is derived from an EMBL/GenBank/DDBJ whole genome shotgun (WGS) entry which is preliminary data.</text>
</comment>
<dbReference type="InterPro" id="IPR008978">
    <property type="entry name" value="HSP20-like_chaperone"/>
</dbReference>
<dbReference type="Proteomes" id="UP000239239">
    <property type="component" value="Unassembled WGS sequence"/>
</dbReference>
<evidence type="ECO:0000313" key="4">
    <source>
        <dbReference type="Proteomes" id="UP000239239"/>
    </source>
</evidence>
<accession>A0A2S6F7R9</accession>
<sequence length="194" mass="22096">MRRFFMKNKLLPDLIIIALAATISANSMTVQAKQNDKIQNSNEQLIQDPFDTDPFFQSHDDVLQQMHKMQQAMDQFIKSQFSQMQNSLTNGPNHNLFGSAKNIQITENKDELIYKIKLPQGADSKVDVSVKNGQLVVSANVTQKITHEEANNKSVSYSQSNYMQSFQLPHGYDPKSMVTKMKDSNLIVTFKKHI</sequence>
<name>A0A2S6F7R9_LEGPN</name>
<gene>
    <name evidence="3" type="ORF">C3928_01640</name>
</gene>
<dbReference type="EMBL" id="PQWY01000002">
    <property type="protein sequence ID" value="PPK33462.1"/>
    <property type="molecule type" value="Genomic_DNA"/>
</dbReference>
<dbReference type="SUPFAM" id="SSF49764">
    <property type="entry name" value="HSP20-like chaperones"/>
    <property type="match status" value="1"/>
</dbReference>
<comment type="similarity">
    <text evidence="1 2">Belongs to the small heat shock protein (HSP20) family.</text>
</comment>
<dbReference type="CDD" id="cd00298">
    <property type="entry name" value="ACD_sHsps_p23-like"/>
    <property type="match status" value="1"/>
</dbReference>
<dbReference type="PROSITE" id="PS01031">
    <property type="entry name" value="SHSP"/>
    <property type="match status" value="1"/>
</dbReference>
<protein>
    <submittedName>
        <fullName evidence="3">Hsp20/alpha crystallin family protein</fullName>
    </submittedName>
</protein>
<dbReference type="Gene3D" id="2.60.40.790">
    <property type="match status" value="1"/>
</dbReference>
<evidence type="ECO:0000313" key="3">
    <source>
        <dbReference type="EMBL" id="PPK33462.1"/>
    </source>
</evidence>
<dbReference type="OrthoDB" id="5637782at2"/>
<proteinExistence type="inferred from homology"/>
<reference evidence="3 4" key="1">
    <citation type="submission" date="2018-02" db="EMBL/GenBank/DDBJ databases">
        <title>Draft genome sequences of four Legionella pneumophila clinical strains isolated in Ontario.</title>
        <authorList>
            <person name="Fortuna A."/>
            <person name="Ramnarine R."/>
            <person name="Li A."/>
            <person name="Frantz C."/>
            <person name="Mallo G."/>
        </authorList>
    </citation>
    <scope>NUCLEOTIDE SEQUENCE [LARGE SCALE GENOMIC DNA]</scope>
    <source>
        <strain evidence="3 4">LG61</strain>
    </source>
</reference>
<evidence type="ECO:0000256" key="2">
    <source>
        <dbReference type="RuleBase" id="RU003616"/>
    </source>
</evidence>
<dbReference type="Pfam" id="PF00011">
    <property type="entry name" value="HSP20"/>
    <property type="match status" value="1"/>
</dbReference>
<evidence type="ECO:0000256" key="1">
    <source>
        <dbReference type="PROSITE-ProRule" id="PRU00285"/>
    </source>
</evidence>
<dbReference type="InterPro" id="IPR002068">
    <property type="entry name" value="A-crystallin/Hsp20_dom"/>
</dbReference>
<organism evidence="3 4">
    <name type="scientific">Legionella pneumophila</name>
    <dbReference type="NCBI Taxonomy" id="446"/>
    <lineage>
        <taxon>Bacteria</taxon>
        <taxon>Pseudomonadati</taxon>
        <taxon>Pseudomonadota</taxon>
        <taxon>Gammaproteobacteria</taxon>
        <taxon>Legionellales</taxon>
        <taxon>Legionellaceae</taxon>
        <taxon>Legionella</taxon>
    </lineage>
</organism>
<dbReference type="AlphaFoldDB" id="A0A2S6F7R9"/>